<reference evidence="2" key="1">
    <citation type="journal article" date="2014" name="Front. Microbiol.">
        <title>High frequency of phylogenetically diverse reductive dehalogenase-homologous genes in deep subseafloor sedimentary metagenomes.</title>
        <authorList>
            <person name="Kawai M."/>
            <person name="Futagami T."/>
            <person name="Toyoda A."/>
            <person name="Takaki Y."/>
            <person name="Nishi S."/>
            <person name="Hori S."/>
            <person name="Arai W."/>
            <person name="Tsubouchi T."/>
            <person name="Morono Y."/>
            <person name="Uchiyama I."/>
            <person name="Ito T."/>
            <person name="Fujiyama A."/>
            <person name="Inagaki F."/>
            <person name="Takami H."/>
        </authorList>
    </citation>
    <scope>NUCLEOTIDE SEQUENCE</scope>
    <source>
        <strain evidence="2">Expedition CK06-06</strain>
    </source>
</reference>
<name>X0S1F7_9ZZZZ</name>
<dbReference type="GO" id="GO:0016020">
    <property type="term" value="C:membrane"/>
    <property type="evidence" value="ECO:0007669"/>
    <property type="project" value="UniProtKB-SubCell"/>
</dbReference>
<protein>
    <submittedName>
        <fullName evidence="2">Uncharacterized protein</fullName>
    </submittedName>
</protein>
<keyword evidence="1" id="KW-0812">Transmembrane</keyword>
<proteinExistence type="predicted"/>
<accession>X0S1F7</accession>
<evidence type="ECO:0000256" key="1">
    <source>
        <dbReference type="SAM" id="Phobius"/>
    </source>
</evidence>
<feature type="transmembrane region" description="Helical" evidence="1">
    <location>
        <begin position="12"/>
        <end position="40"/>
    </location>
</feature>
<evidence type="ECO:0000313" key="2">
    <source>
        <dbReference type="EMBL" id="GAF74903.1"/>
    </source>
</evidence>
<organism evidence="2">
    <name type="scientific">marine sediment metagenome</name>
    <dbReference type="NCBI Taxonomy" id="412755"/>
    <lineage>
        <taxon>unclassified sequences</taxon>
        <taxon>metagenomes</taxon>
        <taxon>ecological metagenomes</taxon>
    </lineage>
</organism>
<dbReference type="EMBL" id="BARS01001675">
    <property type="protein sequence ID" value="GAF74903.1"/>
    <property type="molecule type" value="Genomic_DNA"/>
</dbReference>
<keyword evidence="1" id="KW-0472">Membrane</keyword>
<keyword evidence="1" id="KW-1133">Transmembrane helix</keyword>
<feature type="non-terminal residue" evidence="2">
    <location>
        <position position="50"/>
    </location>
</feature>
<gene>
    <name evidence="2" type="ORF">S01H1_03149</name>
</gene>
<sequence>MVQTITDNYNAFVGTVIAVISVIFGEHWYLFALFLALNIADWVTGWMKSR</sequence>
<dbReference type="AlphaFoldDB" id="X0S1F7"/>
<comment type="caution">
    <text evidence="2">The sequence shown here is derived from an EMBL/GenBank/DDBJ whole genome shotgun (WGS) entry which is preliminary data.</text>
</comment>